<evidence type="ECO:0000256" key="1">
    <source>
        <dbReference type="SAM" id="Phobius"/>
    </source>
</evidence>
<accession>A0A0K9GWV4</accession>
<protein>
    <recommendedName>
        <fullName evidence="4">Fimbrial assembly protein</fullName>
    </recommendedName>
</protein>
<gene>
    <name evidence="2" type="ORF">AC625_17510</name>
</gene>
<keyword evidence="1" id="KW-0812">Transmembrane</keyword>
<dbReference type="Proteomes" id="UP000037146">
    <property type="component" value="Unassembled WGS sequence"/>
</dbReference>
<sequence>MYWTSVKVGVNMFVDINLLPKKEKKRRTVILLILLVGLVLSVTGFFFMTNYQAQKVRLVQLEQELTLTKELKVAKEKERTQSVESKSVRELTTAVQWVEEHQSSTFFIMRTVSSLLPERGFIVDFSYKEEGTVQLTVQFDSSREAAYYLKSISSSSIISAAKLLTLSTEKLKDGVTAEPILPRYNAQYELMVDKAVIQASVKGEVGP</sequence>
<name>A0A0K9GWV4_9BACI</name>
<dbReference type="STRING" id="1679170.AC625_17510"/>
<evidence type="ECO:0000313" key="3">
    <source>
        <dbReference type="Proteomes" id="UP000037146"/>
    </source>
</evidence>
<organism evidence="2 3">
    <name type="scientific">Peribacillus loiseleuriae</name>
    <dbReference type="NCBI Taxonomy" id="1679170"/>
    <lineage>
        <taxon>Bacteria</taxon>
        <taxon>Bacillati</taxon>
        <taxon>Bacillota</taxon>
        <taxon>Bacilli</taxon>
        <taxon>Bacillales</taxon>
        <taxon>Bacillaceae</taxon>
        <taxon>Peribacillus</taxon>
    </lineage>
</organism>
<keyword evidence="1" id="KW-1133">Transmembrane helix</keyword>
<proteinExistence type="predicted"/>
<reference evidence="3" key="1">
    <citation type="submission" date="2015-07" db="EMBL/GenBank/DDBJ databases">
        <title>Genome sequencing project for genomic taxonomy and phylogenomics of Bacillus-like bacteria.</title>
        <authorList>
            <person name="Liu B."/>
            <person name="Wang J."/>
            <person name="Zhu Y."/>
            <person name="Liu G."/>
            <person name="Chen Q."/>
            <person name="Chen Z."/>
            <person name="Lan J."/>
            <person name="Che J."/>
            <person name="Ge C."/>
            <person name="Shi H."/>
            <person name="Pan Z."/>
            <person name="Liu X."/>
        </authorList>
    </citation>
    <scope>NUCLEOTIDE SEQUENCE [LARGE SCALE GENOMIC DNA]</scope>
    <source>
        <strain evidence="3">FJAT-27997</strain>
    </source>
</reference>
<dbReference type="EMBL" id="LFZW01000001">
    <property type="protein sequence ID" value="KMY51106.1"/>
    <property type="molecule type" value="Genomic_DNA"/>
</dbReference>
<keyword evidence="3" id="KW-1185">Reference proteome</keyword>
<dbReference type="AlphaFoldDB" id="A0A0K9GWV4"/>
<keyword evidence="1" id="KW-0472">Membrane</keyword>
<evidence type="ECO:0000313" key="2">
    <source>
        <dbReference type="EMBL" id="KMY51106.1"/>
    </source>
</evidence>
<dbReference type="PATRIC" id="fig|1679170.3.peg.3980"/>
<comment type="caution">
    <text evidence="2">The sequence shown here is derived from an EMBL/GenBank/DDBJ whole genome shotgun (WGS) entry which is preliminary data.</text>
</comment>
<feature type="transmembrane region" description="Helical" evidence="1">
    <location>
        <begin position="29"/>
        <end position="48"/>
    </location>
</feature>
<evidence type="ECO:0008006" key="4">
    <source>
        <dbReference type="Google" id="ProtNLM"/>
    </source>
</evidence>